<protein>
    <submittedName>
        <fullName evidence="2">HEAT repeat domain-containing protein</fullName>
    </submittedName>
</protein>
<evidence type="ECO:0000256" key="1">
    <source>
        <dbReference type="SAM" id="Phobius"/>
    </source>
</evidence>
<dbReference type="AlphaFoldDB" id="A0A931F6U8"/>
<dbReference type="Gene3D" id="1.25.10.10">
    <property type="entry name" value="Leucine-rich Repeat Variant"/>
    <property type="match status" value="1"/>
</dbReference>
<accession>A0A931F6U8</accession>
<reference evidence="2" key="1">
    <citation type="submission" date="2020-11" db="EMBL/GenBank/DDBJ databases">
        <title>Halonatronomonas betainensis gen. nov., sp. nov. a novel haloalkaliphilic representative of the family Halanaerobiacae capable of betaine degradation.</title>
        <authorList>
            <person name="Boltyanskaya Y."/>
            <person name="Kevbrin V."/>
            <person name="Detkova E."/>
            <person name="Grouzdev D.S."/>
            <person name="Koziaeva V."/>
            <person name="Zhilina T."/>
        </authorList>
    </citation>
    <scope>NUCLEOTIDE SEQUENCE</scope>
    <source>
        <strain evidence="2">Z-7014</strain>
    </source>
</reference>
<sequence>MLNFIYLIIFILVLLIISFLVFLSVFHLKIYFNNRKYQALKEKWQPVLFGYLNNEISLNEATASFNKNYKYTWKFIRTYLDNLDGKDFEKLKNLLQASGFIQYYLKKLRTGSNKDKLKAALILGKVRHKKALPYLEEMLKSDSSLKIKTAGQAISQIGETSLVYEIIKAFLTRTEITYEGISQILILYGQKICPRLLLIIEDWLDGEVDIRKEFQTSPYETIALFVELLGHNKYKGALPVLERLLKEVDNDELIIQIFKALSRIKEPVDLDLTPFINHDNWVVRSQTVRYLYKNWESSYSEQLKARISDENWWVSFYSGMALYHNSFKAFLEEVAVSDKPGSEISNYILEAGGQFEHF</sequence>
<evidence type="ECO:0000313" key="3">
    <source>
        <dbReference type="Proteomes" id="UP000621436"/>
    </source>
</evidence>
<keyword evidence="1" id="KW-1133">Transmembrane helix</keyword>
<evidence type="ECO:0000313" key="2">
    <source>
        <dbReference type="EMBL" id="MBF8437305.1"/>
    </source>
</evidence>
<dbReference type="InterPro" id="IPR016024">
    <property type="entry name" value="ARM-type_fold"/>
</dbReference>
<keyword evidence="3" id="KW-1185">Reference proteome</keyword>
<proteinExistence type="predicted"/>
<keyword evidence="1" id="KW-0472">Membrane</keyword>
<feature type="transmembrane region" description="Helical" evidence="1">
    <location>
        <begin position="6"/>
        <end position="28"/>
    </location>
</feature>
<comment type="caution">
    <text evidence="2">The sequence shown here is derived from an EMBL/GenBank/DDBJ whole genome shotgun (WGS) entry which is preliminary data.</text>
</comment>
<dbReference type="Proteomes" id="UP000621436">
    <property type="component" value="Unassembled WGS sequence"/>
</dbReference>
<dbReference type="RefSeq" id="WP_270454277.1">
    <property type="nucleotide sequence ID" value="NZ_JADPIE010000005.1"/>
</dbReference>
<gene>
    <name evidence="2" type="ORF">I0Q91_09460</name>
</gene>
<keyword evidence="1" id="KW-0812">Transmembrane</keyword>
<dbReference type="InterPro" id="IPR011989">
    <property type="entry name" value="ARM-like"/>
</dbReference>
<organism evidence="2 3">
    <name type="scientific">Halonatronomonas betaini</name>
    <dbReference type="NCBI Taxonomy" id="2778430"/>
    <lineage>
        <taxon>Bacteria</taxon>
        <taxon>Bacillati</taxon>
        <taxon>Bacillota</taxon>
        <taxon>Clostridia</taxon>
        <taxon>Halanaerobiales</taxon>
        <taxon>Halarsenatibacteraceae</taxon>
        <taxon>Halonatronomonas</taxon>
    </lineage>
</organism>
<dbReference type="EMBL" id="JADPIE010000005">
    <property type="protein sequence ID" value="MBF8437305.1"/>
    <property type="molecule type" value="Genomic_DNA"/>
</dbReference>
<dbReference type="SUPFAM" id="SSF48371">
    <property type="entry name" value="ARM repeat"/>
    <property type="match status" value="1"/>
</dbReference>
<name>A0A931F6U8_9FIRM</name>